<evidence type="ECO:0000256" key="1">
    <source>
        <dbReference type="SAM" id="Phobius"/>
    </source>
</evidence>
<sequence>MRRARGRVTRCRKGCRIGCIAVDTTGGAGEPPDPISGSVGASMRRLMFVVWWSAIFHCVPNLLVTVGDLASNLASRRCGISRTLCDRGDSADGCNPVDLHGSGRRAREDTARIVPGWLITQRSQVQILSPLLVKRSRNQGSGTFFVSHRGLCVFSPWPLCVLAATGRGPAAAHRGFAAHERRARRVRSGRQCGCCGSGEANSQAVRGFRPRYRPRGSGARHSVPTAGKAWSGQILFSNYESCAVVRTPKGILVIDHGAVA</sequence>
<protein>
    <submittedName>
        <fullName evidence="2">Uncharacterized protein</fullName>
    </submittedName>
</protein>
<comment type="caution">
    <text evidence="2">The sequence shown here is derived from an EMBL/GenBank/DDBJ whole genome shotgun (WGS) entry which is preliminary data.</text>
</comment>
<evidence type="ECO:0000313" key="2">
    <source>
        <dbReference type="EMBL" id="OXR41126.1"/>
    </source>
</evidence>
<proteinExistence type="predicted"/>
<keyword evidence="1" id="KW-1133">Transmembrane helix</keyword>
<dbReference type="EMBL" id="NGAF01000022">
    <property type="protein sequence ID" value="OXR41126.1"/>
    <property type="molecule type" value="Genomic_DNA"/>
</dbReference>
<name>A0A231GWZ7_9NOCA</name>
<keyword evidence="1" id="KW-0472">Membrane</keyword>
<accession>A0A231GWZ7</accession>
<feature type="transmembrane region" description="Helical" evidence="1">
    <location>
        <begin position="46"/>
        <end position="67"/>
    </location>
</feature>
<keyword evidence="1" id="KW-0812">Transmembrane</keyword>
<gene>
    <name evidence="2" type="ORF">B7C42_06721</name>
</gene>
<reference evidence="2" key="1">
    <citation type="submission" date="2017-07" db="EMBL/GenBank/DDBJ databases">
        <title>First draft Genome Sequence of Nocardia cerradoensis isolated from human infection.</title>
        <authorList>
            <person name="Carrasco G."/>
        </authorList>
    </citation>
    <scope>NUCLEOTIDE SEQUENCE [LARGE SCALE GENOMIC DNA]</scope>
    <source>
        <strain evidence="2">CNM20130759</strain>
    </source>
</reference>
<keyword evidence="3" id="KW-1185">Reference proteome</keyword>
<dbReference type="AlphaFoldDB" id="A0A231GWZ7"/>
<dbReference type="Proteomes" id="UP000215506">
    <property type="component" value="Unassembled WGS sequence"/>
</dbReference>
<organism evidence="2 3">
    <name type="scientific">Nocardia cerradoensis</name>
    <dbReference type="NCBI Taxonomy" id="85688"/>
    <lineage>
        <taxon>Bacteria</taxon>
        <taxon>Bacillati</taxon>
        <taxon>Actinomycetota</taxon>
        <taxon>Actinomycetes</taxon>
        <taxon>Mycobacteriales</taxon>
        <taxon>Nocardiaceae</taxon>
        <taxon>Nocardia</taxon>
    </lineage>
</organism>
<evidence type="ECO:0000313" key="3">
    <source>
        <dbReference type="Proteomes" id="UP000215506"/>
    </source>
</evidence>